<evidence type="ECO:0000313" key="10">
    <source>
        <dbReference type="Proteomes" id="UP001222027"/>
    </source>
</evidence>
<evidence type="ECO:0000256" key="5">
    <source>
        <dbReference type="ARBA" id="ARBA00023163"/>
    </source>
</evidence>
<dbReference type="GO" id="GO:2000779">
    <property type="term" value="P:regulation of double-strand break repair"/>
    <property type="evidence" value="ECO:0007669"/>
    <property type="project" value="TreeGrafter"/>
</dbReference>
<feature type="compositionally biased region" description="Acidic residues" evidence="7">
    <location>
        <begin position="614"/>
        <end position="628"/>
    </location>
</feature>
<protein>
    <recommendedName>
        <fullName evidence="8">DEK-C domain-containing protein</fullName>
    </recommendedName>
</protein>
<dbReference type="EMBL" id="JAQQAF010000007">
    <property type="protein sequence ID" value="KAJ8470073.1"/>
    <property type="molecule type" value="Genomic_DNA"/>
</dbReference>
<dbReference type="InterPro" id="IPR044198">
    <property type="entry name" value="DEK"/>
</dbReference>
<feature type="compositionally biased region" description="Basic and acidic residues" evidence="7">
    <location>
        <begin position="364"/>
        <end position="377"/>
    </location>
</feature>
<name>A0AAV8QAQ4_ENSVE</name>
<keyword evidence="10" id="KW-1185">Reference proteome</keyword>
<feature type="region of interest" description="Disordered" evidence="7">
    <location>
        <begin position="794"/>
        <end position="834"/>
    </location>
</feature>
<keyword evidence="5" id="KW-0804">Transcription</keyword>
<feature type="compositionally biased region" description="Acidic residues" evidence="7">
    <location>
        <begin position="208"/>
        <end position="221"/>
    </location>
</feature>
<sequence length="834" mass="94675">MGEEHHGAETTLNLGLGPARRLPVSPVAGNTKNNVDDFALKGEAPISQWRSRCFLSRMRQPAIAQRAAISVRSKSVGMTEPDPITEADGATVATMGNPPPEDKCAVYDTDKKEGEQKVDVDEKKESKETDVDGKEEGVGEKDINKRDGELEEDGEEMKEGEVEDDGEKKKEGEPEDQEKKKENEVEEKGDEKKEDEVEKNGNEMKENEVEENDDEREEDEVKEYGDEMKDEELEENGDERKECKETMDVEQEEDGHQNGAKELEDMDREKEDTDNVNTTESQDVKMVDVEYVKADDTEDVKMVDAEDIKGDEKGGETVEQEGSQHEMEIDVNKEGDGRTNEEKVVEDKEADASKKKSSRVKKASKLEGMDKGGETRAKKLLFSPVSSTERPVRQRKTVERLVEVIEKEPNREFQVEKGHGTPLKDIPNVAYKLARKKVADIKLIHQTLFGRKGKAVNFKSHILQFSGFIWHESDEKQRAKMKEKLDKYVKDMLLDLCDLFDLPVSRVNSRKEDLVTKLLDFLVAPHPTTDVALPKDQKSRKRKRMARGSASKSRGMPTKHSEKRTKGEETPTGKESSSQETEDDEDEKEDDLSEEENVHKHSEIETKEIKSVEVADEDENNDDDDVNEYGEKKLGKSKQEKKKSVKPRGSVAKENLKLNTSLKKNSLPTTTKRSAKRSISKCSMAEEENETSTKVFTSKKRNLDFPNKKSTPKSNRKDKATDKKMARGKTKRLEVEQPSKEDLRKKICQLLKEVDFSTATFTDILKQLAAYYKLDMTPRKASLKLMIQEELTKIAEEAEEEEDDEDEDDAEKERQISTRGQQGGGSSIRRRKVT</sequence>
<dbReference type="PANTHER" id="PTHR13468">
    <property type="entry name" value="DEK PROTEIN"/>
    <property type="match status" value="1"/>
</dbReference>
<dbReference type="Pfam" id="PF08766">
    <property type="entry name" value="DEK_C"/>
    <property type="match status" value="1"/>
</dbReference>
<feature type="compositionally biased region" description="Basic and acidic residues" evidence="7">
    <location>
        <begin position="189"/>
        <end position="207"/>
    </location>
</feature>
<comment type="subcellular location">
    <subcellularLocation>
        <location evidence="1">Nucleus</location>
        <location evidence="1">Nucleolus</location>
    </subcellularLocation>
</comment>
<dbReference type="FunFam" id="1.10.10.60:FF:000220">
    <property type="entry name" value="DEK domain-containing chromatin associated protein"/>
    <property type="match status" value="1"/>
</dbReference>
<organism evidence="9 10">
    <name type="scientific">Ensete ventricosum</name>
    <name type="common">Abyssinian banana</name>
    <name type="synonym">Musa ensete</name>
    <dbReference type="NCBI Taxonomy" id="4639"/>
    <lineage>
        <taxon>Eukaryota</taxon>
        <taxon>Viridiplantae</taxon>
        <taxon>Streptophyta</taxon>
        <taxon>Embryophyta</taxon>
        <taxon>Tracheophyta</taxon>
        <taxon>Spermatophyta</taxon>
        <taxon>Magnoliopsida</taxon>
        <taxon>Liliopsida</taxon>
        <taxon>Zingiberales</taxon>
        <taxon>Musaceae</taxon>
        <taxon>Ensete</taxon>
    </lineage>
</organism>
<feature type="compositionally biased region" description="Low complexity" evidence="7">
    <location>
        <begin position="657"/>
        <end position="667"/>
    </location>
</feature>
<evidence type="ECO:0000256" key="4">
    <source>
        <dbReference type="ARBA" id="ARBA00023125"/>
    </source>
</evidence>
<dbReference type="Gene3D" id="1.10.10.60">
    <property type="entry name" value="Homeodomain-like"/>
    <property type="match status" value="1"/>
</dbReference>
<keyword evidence="2" id="KW-0156">Chromatin regulator</keyword>
<evidence type="ECO:0000256" key="2">
    <source>
        <dbReference type="ARBA" id="ARBA00022853"/>
    </source>
</evidence>
<evidence type="ECO:0000256" key="6">
    <source>
        <dbReference type="ARBA" id="ARBA00023242"/>
    </source>
</evidence>
<feature type="compositionally biased region" description="Acidic residues" evidence="7">
    <location>
        <begin position="580"/>
        <end position="595"/>
    </location>
</feature>
<feature type="compositionally biased region" description="Basic and acidic residues" evidence="7">
    <location>
        <begin position="100"/>
        <end position="148"/>
    </location>
</feature>
<evidence type="ECO:0000256" key="1">
    <source>
        <dbReference type="ARBA" id="ARBA00004604"/>
    </source>
</evidence>
<feature type="compositionally biased region" description="Basic and acidic residues" evidence="7">
    <location>
        <begin position="629"/>
        <end position="638"/>
    </location>
</feature>
<feature type="compositionally biased region" description="Basic and acidic residues" evidence="7">
    <location>
        <begin position="282"/>
        <end position="354"/>
    </location>
</feature>
<comment type="caution">
    <text evidence="9">The sequence shown here is derived from an EMBL/GenBank/DDBJ whole genome shotgun (WGS) entry which is preliminary data.</text>
</comment>
<feature type="compositionally biased region" description="Basic and acidic residues" evidence="7">
    <location>
        <begin position="238"/>
        <end position="247"/>
    </location>
</feature>
<proteinExistence type="predicted"/>
<feature type="domain" description="DEK-C" evidence="8">
    <location>
        <begin position="737"/>
        <end position="792"/>
    </location>
</feature>
<keyword evidence="4" id="KW-0238">DNA-binding</keyword>
<evidence type="ECO:0000256" key="3">
    <source>
        <dbReference type="ARBA" id="ARBA00023015"/>
    </source>
</evidence>
<feature type="compositionally biased region" description="Acidic residues" evidence="7">
    <location>
        <begin position="149"/>
        <end position="165"/>
    </location>
</feature>
<dbReference type="AlphaFoldDB" id="A0AAV8QAQ4"/>
<dbReference type="GO" id="GO:0006325">
    <property type="term" value="P:chromatin organization"/>
    <property type="evidence" value="ECO:0007669"/>
    <property type="project" value="UniProtKB-KW"/>
</dbReference>
<dbReference type="GO" id="GO:0005730">
    <property type="term" value="C:nucleolus"/>
    <property type="evidence" value="ECO:0007669"/>
    <property type="project" value="UniProtKB-SubCell"/>
</dbReference>
<dbReference type="GO" id="GO:0042393">
    <property type="term" value="F:histone binding"/>
    <property type="evidence" value="ECO:0007669"/>
    <property type="project" value="TreeGrafter"/>
</dbReference>
<feature type="compositionally biased region" description="Basic and acidic residues" evidence="7">
    <location>
        <begin position="166"/>
        <end position="183"/>
    </location>
</feature>
<gene>
    <name evidence="9" type="ORF">OPV22_024416</name>
</gene>
<evidence type="ECO:0000313" key="9">
    <source>
        <dbReference type="EMBL" id="KAJ8470073.1"/>
    </source>
</evidence>
<dbReference type="Proteomes" id="UP001222027">
    <property type="component" value="Unassembled WGS sequence"/>
</dbReference>
<dbReference type="InterPro" id="IPR014876">
    <property type="entry name" value="DEK_C"/>
</dbReference>
<accession>A0AAV8QAQ4</accession>
<feature type="region of interest" description="Disordered" evidence="7">
    <location>
        <begin position="529"/>
        <end position="739"/>
    </location>
</feature>
<feature type="compositionally biased region" description="Basic and acidic residues" evidence="7">
    <location>
        <begin position="596"/>
        <end position="613"/>
    </location>
</feature>
<feature type="compositionally biased region" description="Basic and acidic residues" evidence="7">
    <location>
        <begin position="254"/>
        <end position="273"/>
    </location>
</feature>
<dbReference type="SUPFAM" id="SSF109715">
    <property type="entry name" value="DEK C-terminal domain"/>
    <property type="match status" value="1"/>
</dbReference>
<evidence type="ECO:0000256" key="7">
    <source>
        <dbReference type="SAM" id="MobiDB-lite"/>
    </source>
</evidence>
<feature type="compositionally biased region" description="Acidic residues" evidence="7">
    <location>
        <begin position="228"/>
        <end position="237"/>
    </location>
</feature>
<feature type="compositionally biased region" description="Basic and acidic residues" evidence="7">
    <location>
        <begin position="715"/>
        <end position="739"/>
    </location>
</feature>
<evidence type="ECO:0000259" key="8">
    <source>
        <dbReference type="PROSITE" id="PS51998"/>
    </source>
</evidence>
<dbReference type="PANTHER" id="PTHR13468:SF23">
    <property type="entry name" value="EXPRESSED PROTEIN"/>
    <property type="match status" value="1"/>
</dbReference>
<keyword evidence="3" id="KW-0805">Transcription regulation</keyword>
<feature type="region of interest" description="Disordered" evidence="7">
    <location>
        <begin position="74"/>
        <end position="380"/>
    </location>
</feature>
<dbReference type="GO" id="GO:0003677">
    <property type="term" value="F:DNA binding"/>
    <property type="evidence" value="ECO:0007669"/>
    <property type="project" value="UniProtKB-KW"/>
</dbReference>
<reference evidence="9 10" key="1">
    <citation type="submission" date="2022-12" db="EMBL/GenBank/DDBJ databases">
        <title>Chromosome-scale assembly of the Ensete ventricosum genome.</title>
        <authorList>
            <person name="Dussert Y."/>
            <person name="Stocks J."/>
            <person name="Wendawek A."/>
            <person name="Woldeyes F."/>
            <person name="Nichols R.A."/>
            <person name="Borrell J.S."/>
        </authorList>
    </citation>
    <scope>NUCLEOTIDE SEQUENCE [LARGE SCALE GENOMIC DNA]</scope>
    <source>
        <strain evidence="10">cv. Maze</strain>
        <tissue evidence="9">Seeds</tissue>
    </source>
</reference>
<keyword evidence="6" id="KW-0539">Nucleus</keyword>
<dbReference type="PROSITE" id="PS51998">
    <property type="entry name" value="DEK_C"/>
    <property type="match status" value="1"/>
</dbReference>
<feature type="compositionally biased region" description="Acidic residues" evidence="7">
    <location>
        <begin position="797"/>
        <end position="810"/>
    </location>
</feature>